<dbReference type="InterPro" id="IPR028082">
    <property type="entry name" value="Peripla_BP_I"/>
</dbReference>
<dbReference type="Gene3D" id="1.10.260.40">
    <property type="entry name" value="lambda repressor-like DNA-binding domains"/>
    <property type="match status" value="1"/>
</dbReference>
<protein>
    <submittedName>
        <fullName evidence="6">LacI family DNA-binding transcriptional regulator</fullName>
    </submittedName>
</protein>
<dbReference type="Proteomes" id="UP001596505">
    <property type="component" value="Unassembled WGS sequence"/>
</dbReference>
<dbReference type="EMBL" id="JBHTCO010000020">
    <property type="protein sequence ID" value="MFC7394528.1"/>
    <property type="molecule type" value="Genomic_DNA"/>
</dbReference>
<dbReference type="Pfam" id="PF00532">
    <property type="entry name" value="Peripla_BP_1"/>
    <property type="match status" value="1"/>
</dbReference>
<dbReference type="RefSeq" id="WP_380967974.1">
    <property type="nucleotide sequence ID" value="NZ_JBHTCO010000020.1"/>
</dbReference>
<evidence type="ECO:0000313" key="7">
    <source>
        <dbReference type="Proteomes" id="UP001596505"/>
    </source>
</evidence>
<keyword evidence="4" id="KW-0804">Transcription</keyword>
<keyword evidence="7" id="KW-1185">Reference proteome</keyword>
<evidence type="ECO:0000313" key="6">
    <source>
        <dbReference type="EMBL" id="MFC7394528.1"/>
    </source>
</evidence>
<accession>A0ABW2PYY7</accession>
<dbReference type="InterPro" id="IPR001761">
    <property type="entry name" value="Peripla_BP/Lac1_sug-bd_dom"/>
</dbReference>
<sequence>MVTIYDIAKRANVSPMTVSRVINNSKQISESTRQKVQAVIEELGYIPNSAARSLISKKTKILSLLITDITNPFFTRVARGAEDKAKQFGYQILLSNTDEDFKKEEDYIDMLLSTNVDGVLLAPTGDQSKKNIKKLIKRDIPFVLLDREIEGIESDIVLGDSYEGTRKLIEHLIQQGHKKIALINGPLSVSTARERHKSYIETLKLSNLKVNHDLISEIGYNKDDADTIIKNLISLPKFERPTAIFAANNFIAVNAIKALRKFGYEVPKDMSIVCFEDFEPITGFNPFLTAAIQPAYSFGYTGIQFLIERIEGKAPKEYRKIVLSPEIVIRESSRLIKK</sequence>
<dbReference type="PANTHER" id="PTHR30146:SF148">
    <property type="entry name" value="HTH-TYPE TRANSCRIPTIONAL REPRESSOR PURR-RELATED"/>
    <property type="match status" value="1"/>
</dbReference>
<proteinExistence type="predicted"/>
<gene>
    <name evidence="6" type="ORF">ACFQRG_16350</name>
</gene>
<dbReference type="PANTHER" id="PTHR30146">
    <property type="entry name" value="LACI-RELATED TRANSCRIPTIONAL REPRESSOR"/>
    <property type="match status" value="1"/>
</dbReference>
<dbReference type="PRINTS" id="PR00036">
    <property type="entry name" value="HTHLACI"/>
</dbReference>
<dbReference type="InterPro" id="IPR000843">
    <property type="entry name" value="HTH_LacI"/>
</dbReference>
<evidence type="ECO:0000256" key="2">
    <source>
        <dbReference type="ARBA" id="ARBA00023015"/>
    </source>
</evidence>
<dbReference type="CDD" id="cd01392">
    <property type="entry name" value="HTH_LacI"/>
    <property type="match status" value="1"/>
</dbReference>
<evidence type="ECO:0000256" key="4">
    <source>
        <dbReference type="ARBA" id="ARBA00023163"/>
    </source>
</evidence>
<dbReference type="SMART" id="SM00354">
    <property type="entry name" value="HTH_LACI"/>
    <property type="match status" value="1"/>
</dbReference>
<dbReference type="PROSITE" id="PS00356">
    <property type="entry name" value="HTH_LACI_1"/>
    <property type="match status" value="1"/>
</dbReference>
<evidence type="ECO:0000256" key="3">
    <source>
        <dbReference type="ARBA" id="ARBA00023125"/>
    </source>
</evidence>
<evidence type="ECO:0000259" key="5">
    <source>
        <dbReference type="PROSITE" id="PS50932"/>
    </source>
</evidence>
<evidence type="ECO:0000256" key="1">
    <source>
        <dbReference type="ARBA" id="ARBA00022491"/>
    </source>
</evidence>
<dbReference type="PROSITE" id="PS50932">
    <property type="entry name" value="HTH_LACI_2"/>
    <property type="match status" value="1"/>
</dbReference>
<dbReference type="InterPro" id="IPR010982">
    <property type="entry name" value="Lambda_DNA-bd_dom_sf"/>
</dbReference>
<dbReference type="SUPFAM" id="SSF53822">
    <property type="entry name" value="Periplasmic binding protein-like I"/>
    <property type="match status" value="1"/>
</dbReference>
<dbReference type="Gene3D" id="3.40.50.2300">
    <property type="match status" value="2"/>
</dbReference>
<comment type="caution">
    <text evidence="6">The sequence shown here is derived from an EMBL/GenBank/DDBJ whole genome shotgun (WGS) entry which is preliminary data.</text>
</comment>
<name>A0ABW2PYY7_9BACL</name>
<keyword evidence="2" id="KW-0805">Transcription regulation</keyword>
<dbReference type="SUPFAM" id="SSF47413">
    <property type="entry name" value="lambda repressor-like DNA-binding domains"/>
    <property type="match status" value="1"/>
</dbReference>
<dbReference type="Pfam" id="PF00356">
    <property type="entry name" value="LacI"/>
    <property type="match status" value="1"/>
</dbReference>
<keyword evidence="1" id="KW-0678">Repressor</keyword>
<keyword evidence="3 6" id="KW-0238">DNA-binding</keyword>
<reference evidence="7" key="1">
    <citation type="journal article" date="2019" name="Int. J. Syst. Evol. Microbiol.">
        <title>The Global Catalogue of Microorganisms (GCM) 10K type strain sequencing project: providing services to taxonomists for standard genome sequencing and annotation.</title>
        <authorList>
            <consortium name="The Broad Institute Genomics Platform"/>
            <consortium name="The Broad Institute Genome Sequencing Center for Infectious Disease"/>
            <person name="Wu L."/>
            <person name="Ma J."/>
        </authorList>
    </citation>
    <scope>NUCLEOTIDE SEQUENCE [LARGE SCALE GENOMIC DNA]</scope>
    <source>
        <strain evidence="7">CGMCC 1.16305</strain>
    </source>
</reference>
<feature type="domain" description="HTH lacI-type" evidence="5">
    <location>
        <begin position="2"/>
        <end position="56"/>
    </location>
</feature>
<dbReference type="GO" id="GO:0003677">
    <property type="term" value="F:DNA binding"/>
    <property type="evidence" value="ECO:0007669"/>
    <property type="project" value="UniProtKB-KW"/>
</dbReference>
<organism evidence="6 7">
    <name type="scientific">Scopulibacillus cellulosilyticus</name>
    <dbReference type="NCBI Taxonomy" id="2665665"/>
    <lineage>
        <taxon>Bacteria</taxon>
        <taxon>Bacillati</taxon>
        <taxon>Bacillota</taxon>
        <taxon>Bacilli</taxon>
        <taxon>Bacillales</taxon>
        <taxon>Sporolactobacillaceae</taxon>
        <taxon>Scopulibacillus</taxon>
    </lineage>
</organism>